<dbReference type="GO" id="GO:0019239">
    <property type="term" value="F:deaminase activity"/>
    <property type="evidence" value="ECO:0007669"/>
    <property type="project" value="TreeGrafter"/>
</dbReference>
<protein>
    <submittedName>
        <fullName evidence="1">RutC family protein YjgH</fullName>
    </submittedName>
</protein>
<dbReference type="PANTHER" id="PTHR11803">
    <property type="entry name" value="2-IMINOBUTANOATE/2-IMINOPROPANOATE DEAMINASE RIDA"/>
    <property type="match status" value="1"/>
</dbReference>
<dbReference type="PANTHER" id="PTHR11803:SF44">
    <property type="entry name" value="RUTC FAMILY PROTEIN YJGH"/>
    <property type="match status" value="1"/>
</dbReference>
<dbReference type="CDD" id="cd02198">
    <property type="entry name" value="YjgH_like"/>
    <property type="match status" value="1"/>
</dbReference>
<dbReference type="Pfam" id="PF01042">
    <property type="entry name" value="Ribonuc_L-PSP"/>
    <property type="match status" value="1"/>
</dbReference>
<dbReference type="Gene3D" id="3.30.1330.40">
    <property type="entry name" value="RutC-like"/>
    <property type="match status" value="1"/>
</dbReference>
<accession>A0A375J929</accession>
<evidence type="ECO:0000313" key="2">
    <source>
        <dbReference type="Proteomes" id="UP000256805"/>
    </source>
</evidence>
<name>A0A375J929_9BURK</name>
<dbReference type="InterPro" id="IPR006175">
    <property type="entry name" value="YjgF/YER057c/UK114"/>
</dbReference>
<organism evidence="1 2">
    <name type="scientific">Cupriavidus taiwanensis</name>
    <dbReference type="NCBI Taxonomy" id="164546"/>
    <lineage>
        <taxon>Bacteria</taxon>
        <taxon>Pseudomonadati</taxon>
        <taxon>Pseudomonadota</taxon>
        <taxon>Betaproteobacteria</taxon>
        <taxon>Burkholderiales</taxon>
        <taxon>Burkholderiaceae</taxon>
        <taxon>Cupriavidus</taxon>
    </lineage>
</organism>
<gene>
    <name evidence="1" type="primary">yjgH</name>
    <name evidence="1" type="ORF">CBM2634_B60054</name>
</gene>
<dbReference type="EMBL" id="OVTA01000047">
    <property type="protein sequence ID" value="SPS01638.1"/>
    <property type="molecule type" value="Genomic_DNA"/>
</dbReference>
<dbReference type="SUPFAM" id="SSF55298">
    <property type="entry name" value="YjgF-like"/>
    <property type="match status" value="1"/>
</dbReference>
<dbReference type="Proteomes" id="UP000256805">
    <property type="component" value="Unassembled WGS sequence"/>
</dbReference>
<sequence length="136" mass="14922">MKRRMINPAPFKARHYDQLHFSSATRVGDMIWVSGQVGLDVATGKPGEGMAEQARLAFNNLKYVLEEAGATMADIVEIMTFHIDLHGPDIRDFVSAKDEFLPERYPSWTAVGVTQLANPAFLVEVRAVAVAGCGTD</sequence>
<proteinExistence type="predicted"/>
<dbReference type="GO" id="GO:0005829">
    <property type="term" value="C:cytosol"/>
    <property type="evidence" value="ECO:0007669"/>
    <property type="project" value="TreeGrafter"/>
</dbReference>
<dbReference type="AlphaFoldDB" id="A0A375J929"/>
<dbReference type="InterPro" id="IPR035959">
    <property type="entry name" value="RutC-like_sf"/>
</dbReference>
<reference evidence="1 2" key="1">
    <citation type="submission" date="2018-01" db="EMBL/GenBank/DDBJ databases">
        <authorList>
            <person name="Gaut B.S."/>
            <person name="Morton B.R."/>
            <person name="Clegg M.T."/>
            <person name="Duvall M.R."/>
        </authorList>
    </citation>
    <scope>NUCLEOTIDE SEQUENCE [LARGE SCALE GENOMIC DNA]</scope>
    <source>
        <strain evidence="1">Cupriavidus taiwanensis cmp 52</strain>
    </source>
</reference>
<dbReference type="InterPro" id="IPR038743">
    <property type="entry name" value="YjgH-like"/>
</dbReference>
<evidence type="ECO:0000313" key="1">
    <source>
        <dbReference type="EMBL" id="SPS01638.1"/>
    </source>
</evidence>